<dbReference type="GO" id="GO:0006351">
    <property type="term" value="P:DNA-templated transcription"/>
    <property type="evidence" value="ECO:0007669"/>
    <property type="project" value="InterPro"/>
</dbReference>
<comment type="catalytic activity">
    <reaction evidence="7">
        <text>RNA(n) + a ribonucleoside 5'-triphosphate = RNA(n+1) + diphosphate</text>
        <dbReference type="Rhea" id="RHEA:21248"/>
        <dbReference type="Rhea" id="RHEA-COMP:14527"/>
        <dbReference type="Rhea" id="RHEA-COMP:17342"/>
        <dbReference type="ChEBI" id="CHEBI:33019"/>
        <dbReference type="ChEBI" id="CHEBI:61557"/>
        <dbReference type="ChEBI" id="CHEBI:140395"/>
        <dbReference type="EC" id="2.7.7.6"/>
    </reaction>
</comment>
<dbReference type="InterPro" id="IPR024075">
    <property type="entry name" value="DNA-dir_RNA_pol_helix_hairp_sf"/>
</dbReference>
<evidence type="ECO:0000313" key="10">
    <source>
        <dbReference type="EMBL" id="MBS7457668.1"/>
    </source>
</evidence>
<name>A0A8J7VRE5_9GAMM</name>
<comment type="caution">
    <text evidence="9">The sequence shown here is derived from an EMBL/GenBank/DDBJ whole genome shotgun (WGS) entry which is preliminary data.</text>
</comment>
<dbReference type="Gene3D" id="1.10.150.20">
    <property type="entry name" value="5' to 3' exonuclease, C-terminal subdomain"/>
    <property type="match status" value="1"/>
</dbReference>
<dbReference type="SUPFAM" id="SSF56672">
    <property type="entry name" value="DNA/RNA polymerases"/>
    <property type="match status" value="1"/>
</dbReference>
<keyword evidence="6" id="KW-0804">Transcription</keyword>
<dbReference type="EMBL" id="JAGQFT010000010">
    <property type="protein sequence ID" value="MBR0561467.1"/>
    <property type="molecule type" value="Genomic_DNA"/>
</dbReference>
<evidence type="ECO:0000256" key="2">
    <source>
        <dbReference type="ARBA" id="ARBA00012418"/>
    </source>
</evidence>
<dbReference type="Pfam" id="PF00940">
    <property type="entry name" value="RNA_pol"/>
    <property type="match status" value="1"/>
</dbReference>
<dbReference type="PANTHER" id="PTHR10102:SF0">
    <property type="entry name" value="DNA-DIRECTED RNA POLYMERASE, MITOCHONDRIAL"/>
    <property type="match status" value="1"/>
</dbReference>
<organism evidence="9">
    <name type="scientific">Coralloluteibacterium stylophorae</name>
    <dbReference type="NCBI Taxonomy" id="1776034"/>
    <lineage>
        <taxon>Bacteria</taxon>
        <taxon>Pseudomonadati</taxon>
        <taxon>Pseudomonadota</taxon>
        <taxon>Gammaproteobacteria</taxon>
        <taxon>Lysobacterales</taxon>
        <taxon>Lysobacteraceae</taxon>
        <taxon>Coralloluteibacterium</taxon>
    </lineage>
</organism>
<dbReference type="InterPro" id="IPR037159">
    <property type="entry name" value="RNA_POL_N_sf"/>
</dbReference>
<evidence type="ECO:0000259" key="8">
    <source>
        <dbReference type="SMART" id="SM01311"/>
    </source>
</evidence>
<comment type="similarity">
    <text evidence="1">Belongs to the phage and mitochondrial RNA polymerase family.</text>
</comment>
<dbReference type="GO" id="GO:0003899">
    <property type="term" value="F:DNA-directed RNA polymerase activity"/>
    <property type="evidence" value="ECO:0007669"/>
    <property type="project" value="UniProtKB-EC"/>
</dbReference>
<dbReference type="Pfam" id="PF14700">
    <property type="entry name" value="RPOL_N"/>
    <property type="match status" value="1"/>
</dbReference>
<dbReference type="EC" id="2.7.7.6" evidence="2"/>
<keyword evidence="4" id="KW-0808">Transferase</keyword>
<evidence type="ECO:0000256" key="6">
    <source>
        <dbReference type="ARBA" id="ARBA00023163"/>
    </source>
</evidence>
<proteinExistence type="inferred from homology"/>
<dbReference type="GO" id="GO:0003677">
    <property type="term" value="F:DNA binding"/>
    <property type="evidence" value="ECO:0007669"/>
    <property type="project" value="InterPro"/>
</dbReference>
<dbReference type="EMBL" id="JAGQFT020000006">
    <property type="protein sequence ID" value="MBS7457668.1"/>
    <property type="molecule type" value="Genomic_DNA"/>
</dbReference>
<keyword evidence="11" id="KW-1185">Reference proteome</keyword>
<dbReference type="PROSITE" id="PS00489">
    <property type="entry name" value="RNA_POL_PHAGE_2"/>
    <property type="match status" value="1"/>
</dbReference>
<dbReference type="SMART" id="SM01311">
    <property type="entry name" value="RPOL_N"/>
    <property type="match status" value="1"/>
</dbReference>
<dbReference type="PROSITE" id="PS00900">
    <property type="entry name" value="RNA_POL_PHAGE_1"/>
    <property type="match status" value="1"/>
</dbReference>
<feature type="domain" description="DNA-directed RNA polymerase N-terminal" evidence="8">
    <location>
        <begin position="8"/>
        <end position="289"/>
    </location>
</feature>
<dbReference type="InterPro" id="IPR046950">
    <property type="entry name" value="DNA-dir_Rpol_C_phage-type"/>
</dbReference>
<evidence type="ECO:0000256" key="1">
    <source>
        <dbReference type="ARBA" id="ARBA00009493"/>
    </source>
</evidence>
<sequence>MSNHDLIARQHALEEESIRMGAEAYERDRERREESEMAPGRRLIRETIQPMIEALNVFVAEASSGRAGRRHSAIKYLREIDIPTLAFLTVSRCVDHLALGESPATRVAMNLALAIEDAVNHAGFAEKHPGLYKLAQRAVQKSTSARHSKAVMNNAISKTDMASFSFPEGEGVIVAMKLIEVFAETTGMLEMRLVNRGSGAARKSKMVIEGNEKLMEWLDAAHRSAANVCPVSLPMLIPPRPWGPGQPGGYLRPVAARAKLARVRNKAYLNELALADMPLVYEAVNTIQNTPWQINASVLDVMLEAWEAGGGLGGLPSRELQDLPPKPLGLVENGELFKKEHPEEFTDWKRRASAVHESNARNTSSRIAAATRLQAARRFRDEPAIYFPHSLDFRGRVYPLTVSLTPQGDDPTKALLRFAEGKPLGSEGAKWLAVHVANLFGVDKVPFEERIAWVRKNEELILDSALDPLDGRRFWETADSPWCALAACFEWLGYSLQGEDFVSHLPIALDGSCNGLQNFSAMLRDEVGGAATNLMPRSHPADIYTEVKTVAEGRIRKDAEGGCPLAAAWDGRLTRSMVKRPVMTLPYGVTSNGMRGQILDQMKKDGMDDSFEMAGYLGKVLWECVGQVVIAAAEAMAWLRAAAKVVSAADLPISWTTPAGFPVLQEYREDIGEVVNVHLGGKRVQLVLTRDGTKLDRRRQGAGISPNFVHSCDASHLMLTTVLAKANGITDFAMIHDSYGTHAATTGILASALREAFIEQYERDVLGEFRDALVAQVPPEIAADIPPLPPTGKLDLSLVREARYFFA</sequence>
<dbReference type="Gene3D" id="1.10.287.280">
    <property type="match status" value="1"/>
</dbReference>
<evidence type="ECO:0000313" key="9">
    <source>
        <dbReference type="EMBL" id="MBR0561467.1"/>
    </source>
</evidence>
<keyword evidence="5" id="KW-0548">Nucleotidyltransferase</keyword>
<evidence type="ECO:0000256" key="5">
    <source>
        <dbReference type="ARBA" id="ARBA00022695"/>
    </source>
</evidence>
<dbReference type="Gene3D" id="1.10.1320.10">
    <property type="entry name" value="DNA-directed RNA polymerase, N-terminal domain"/>
    <property type="match status" value="1"/>
</dbReference>
<dbReference type="InterPro" id="IPR043502">
    <property type="entry name" value="DNA/RNA_pol_sf"/>
</dbReference>
<protein>
    <recommendedName>
        <fullName evidence="2">DNA-directed RNA polymerase</fullName>
        <ecNumber evidence="2">2.7.7.6</ecNumber>
    </recommendedName>
</protein>
<reference evidence="9" key="2">
    <citation type="submission" date="2021-04" db="EMBL/GenBank/DDBJ databases">
        <authorList>
            <person name="Karlyshev A.V."/>
        </authorList>
    </citation>
    <scope>NUCLEOTIDE SEQUENCE</scope>
    <source>
        <strain evidence="9">LMG 29479</strain>
    </source>
</reference>
<accession>A0A8J7VRE5</accession>
<dbReference type="InterPro" id="IPR002092">
    <property type="entry name" value="DNA-dir_Rpol_phage-type"/>
</dbReference>
<dbReference type="RefSeq" id="WP_211925434.1">
    <property type="nucleotide sequence ID" value="NZ_JAGQFT020000006.1"/>
</dbReference>
<evidence type="ECO:0000256" key="4">
    <source>
        <dbReference type="ARBA" id="ARBA00022679"/>
    </source>
</evidence>
<reference evidence="10 11" key="1">
    <citation type="journal article" date="2021" name="Microbiol. Resour. Announc.">
        <title>Draft Genome Sequence of Coralloluteibacterium stylophorae LMG 29479T.</title>
        <authorList>
            <person name="Karlyshev A.V."/>
            <person name="Kudryashova E.B."/>
            <person name="Ariskina E.V."/>
            <person name="Conroy A.P."/>
            <person name="Abidueva E.Y."/>
        </authorList>
    </citation>
    <scope>NUCLEOTIDE SEQUENCE [LARGE SCALE GENOMIC DNA]</scope>
    <source>
        <strain evidence="10 11">LMG 29479</strain>
    </source>
</reference>
<dbReference type="InterPro" id="IPR029262">
    <property type="entry name" value="RPOL_N"/>
</dbReference>
<dbReference type="Proteomes" id="UP000675747">
    <property type="component" value="Unassembled WGS sequence"/>
</dbReference>
<dbReference type="PANTHER" id="PTHR10102">
    <property type="entry name" value="DNA-DIRECTED RNA POLYMERASE, MITOCHONDRIAL"/>
    <property type="match status" value="1"/>
</dbReference>
<keyword evidence="3" id="KW-0240">DNA-directed RNA polymerase</keyword>
<evidence type="ECO:0000256" key="7">
    <source>
        <dbReference type="ARBA" id="ARBA00048552"/>
    </source>
</evidence>
<dbReference type="GO" id="GO:0000428">
    <property type="term" value="C:DNA-directed RNA polymerase complex"/>
    <property type="evidence" value="ECO:0007669"/>
    <property type="project" value="UniProtKB-KW"/>
</dbReference>
<evidence type="ECO:0000313" key="11">
    <source>
        <dbReference type="Proteomes" id="UP000675747"/>
    </source>
</evidence>
<dbReference type="AlphaFoldDB" id="A0A8J7VRE5"/>
<evidence type="ECO:0000256" key="3">
    <source>
        <dbReference type="ARBA" id="ARBA00022478"/>
    </source>
</evidence>
<gene>
    <name evidence="10" type="ORF">KB893_011065</name>
    <name evidence="9" type="ORF">KB893_02860</name>
</gene>
<dbReference type="Gene3D" id="1.10.287.260">
    <property type="match status" value="1"/>
</dbReference>